<sequence>MILKYVWRSLIGPHNNPDSEARKLSRAINVYKYMRRSKDSSCKPSVRTYNILFAALLGRGSNTYINYMYMDTISCLFKQMVNDGIEPDIFSLNFMIKGYAQSLHVNDALRVFHQMGVVYNCLPNSHTYNYLIHGLCVQGRTVNAKELYEEMKNKGFVPSSKAYNSLVNCFAINGEIEEAEKILWEVAEKRVVIDFITYQTVLNEICRQGMIGKAMLLLNELQEKDLVDGHAYRKLLCGVEDEFRISNCRN</sequence>
<dbReference type="GeneID" id="104608085"/>
<accession>A0A1U8B7M2</accession>
<dbReference type="Pfam" id="PF13041">
    <property type="entry name" value="PPR_2"/>
    <property type="match status" value="1"/>
</dbReference>
<feature type="repeat" description="PPR" evidence="2">
    <location>
        <begin position="159"/>
        <end position="193"/>
    </location>
</feature>
<dbReference type="InterPro" id="IPR011990">
    <property type="entry name" value="TPR-like_helical_dom_sf"/>
</dbReference>
<evidence type="ECO:0000313" key="3">
    <source>
        <dbReference type="Proteomes" id="UP000189703"/>
    </source>
</evidence>
<dbReference type="PROSITE" id="PS51375">
    <property type="entry name" value="PPR"/>
    <property type="match status" value="3"/>
</dbReference>
<dbReference type="NCBIfam" id="TIGR00756">
    <property type="entry name" value="PPR"/>
    <property type="match status" value="4"/>
</dbReference>
<dbReference type="OrthoDB" id="185373at2759"/>
<organism evidence="3 4">
    <name type="scientific">Nelumbo nucifera</name>
    <name type="common">Sacred lotus</name>
    <dbReference type="NCBI Taxonomy" id="4432"/>
    <lineage>
        <taxon>Eukaryota</taxon>
        <taxon>Viridiplantae</taxon>
        <taxon>Streptophyta</taxon>
        <taxon>Embryophyta</taxon>
        <taxon>Tracheophyta</taxon>
        <taxon>Spermatophyta</taxon>
        <taxon>Magnoliopsida</taxon>
        <taxon>Proteales</taxon>
        <taxon>Nelumbonaceae</taxon>
        <taxon>Nelumbo</taxon>
    </lineage>
</organism>
<dbReference type="Pfam" id="PF01535">
    <property type="entry name" value="PPR"/>
    <property type="match status" value="1"/>
</dbReference>
<evidence type="ECO:0000313" key="4">
    <source>
        <dbReference type="RefSeq" id="XP_010272260.1"/>
    </source>
</evidence>
<dbReference type="Gene3D" id="1.25.40.10">
    <property type="entry name" value="Tetratricopeptide repeat domain"/>
    <property type="match status" value="2"/>
</dbReference>
<feature type="repeat" description="PPR" evidence="2">
    <location>
        <begin position="194"/>
        <end position="228"/>
    </location>
</feature>
<evidence type="ECO:0000256" key="2">
    <source>
        <dbReference type="PROSITE-ProRule" id="PRU00708"/>
    </source>
</evidence>
<gene>
    <name evidence="4" type="primary">LOC104608085</name>
</gene>
<evidence type="ECO:0000256" key="1">
    <source>
        <dbReference type="ARBA" id="ARBA00022737"/>
    </source>
</evidence>
<dbReference type="InterPro" id="IPR002885">
    <property type="entry name" value="PPR_rpt"/>
</dbReference>
<proteinExistence type="predicted"/>
<protein>
    <submittedName>
        <fullName evidence="4">Pentatricopeptide repeat-containing protein At2g27800, mitochondrial-like isoform X2</fullName>
    </submittedName>
</protein>
<keyword evidence="3" id="KW-1185">Reference proteome</keyword>
<dbReference type="InterPro" id="IPR052308">
    <property type="entry name" value="PPR_domain-containing"/>
</dbReference>
<keyword evidence="1" id="KW-0677">Repeat</keyword>
<dbReference type="RefSeq" id="XP_010272260.1">
    <property type="nucleotide sequence ID" value="XM_010273958.2"/>
</dbReference>
<dbReference type="Pfam" id="PF12854">
    <property type="entry name" value="PPR_1"/>
    <property type="match status" value="1"/>
</dbReference>
<feature type="repeat" description="PPR" evidence="2">
    <location>
        <begin position="124"/>
        <end position="158"/>
    </location>
</feature>
<dbReference type="AlphaFoldDB" id="A0A1U8B7M2"/>
<dbReference type="PANTHER" id="PTHR47937">
    <property type="entry name" value="PLASTID TRANSCRIPTIONALLY ACTIVE CHROMOSOME 2-LIKE PROTEIN"/>
    <property type="match status" value="1"/>
</dbReference>
<reference evidence="4" key="1">
    <citation type="submission" date="2025-08" db="UniProtKB">
        <authorList>
            <consortium name="RefSeq"/>
        </authorList>
    </citation>
    <scope>IDENTIFICATION</scope>
</reference>
<dbReference type="Proteomes" id="UP000189703">
    <property type="component" value="Unplaced"/>
</dbReference>
<dbReference type="PANTHER" id="PTHR47937:SF8">
    <property type="entry name" value="PENTATRICOPEPTIDE REPEAT DOMAIN CONTAINING PROTEIN-RELATED"/>
    <property type="match status" value="1"/>
</dbReference>
<name>A0A1U8B7M2_NELNU</name>